<dbReference type="RefSeq" id="WP_394828972.1">
    <property type="nucleotide sequence ID" value="NZ_CP089984.1"/>
</dbReference>
<evidence type="ECO:0000256" key="5">
    <source>
        <dbReference type="ARBA" id="ARBA00023136"/>
    </source>
</evidence>
<evidence type="ECO:0000256" key="6">
    <source>
        <dbReference type="SAM" id="Phobius"/>
    </source>
</evidence>
<feature type="transmembrane region" description="Helical" evidence="6">
    <location>
        <begin position="189"/>
        <end position="208"/>
    </location>
</feature>
<protein>
    <submittedName>
        <fullName evidence="7">LysE family translocator</fullName>
    </submittedName>
</protein>
<keyword evidence="4 6" id="KW-1133">Transmembrane helix</keyword>
<accession>A0ABZ2MA12</accession>
<dbReference type="PANTHER" id="PTHR30086:SF20">
    <property type="entry name" value="ARGININE EXPORTER PROTEIN ARGO-RELATED"/>
    <property type="match status" value="1"/>
</dbReference>
<keyword evidence="5 6" id="KW-0472">Membrane</keyword>
<dbReference type="EMBL" id="CP089984">
    <property type="protein sequence ID" value="WXB19352.1"/>
    <property type="molecule type" value="Genomic_DNA"/>
</dbReference>
<keyword evidence="2" id="KW-1003">Cell membrane</keyword>
<comment type="subcellular location">
    <subcellularLocation>
        <location evidence="1">Cell membrane</location>
        <topology evidence="1">Multi-pass membrane protein</topology>
    </subcellularLocation>
</comment>
<evidence type="ECO:0000256" key="1">
    <source>
        <dbReference type="ARBA" id="ARBA00004651"/>
    </source>
</evidence>
<feature type="transmembrane region" description="Helical" evidence="6">
    <location>
        <begin position="116"/>
        <end position="136"/>
    </location>
</feature>
<dbReference type="Proteomes" id="UP001370348">
    <property type="component" value="Chromosome"/>
</dbReference>
<organism evidence="7 8">
    <name type="scientific">Pendulispora albinea</name>
    <dbReference type="NCBI Taxonomy" id="2741071"/>
    <lineage>
        <taxon>Bacteria</taxon>
        <taxon>Pseudomonadati</taxon>
        <taxon>Myxococcota</taxon>
        <taxon>Myxococcia</taxon>
        <taxon>Myxococcales</taxon>
        <taxon>Sorangiineae</taxon>
        <taxon>Pendulisporaceae</taxon>
        <taxon>Pendulispora</taxon>
    </lineage>
</organism>
<gene>
    <name evidence="7" type="ORF">LZC94_19240</name>
</gene>
<dbReference type="Pfam" id="PF01810">
    <property type="entry name" value="LysE"/>
    <property type="match status" value="1"/>
</dbReference>
<keyword evidence="3 6" id="KW-0812">Transmembrane</keyword>
<dbReference type="PANTHER" id="PTHR30086">
    <property type="entry name" value="ARGININE EXPORTER PROTEIN ARGO"/>
    <property type="match status" value="1"/>
</dbReference>
<dbReference type="PIRSF" id="PIRSF006324">
    <property type="entry name" value="LeuE"/>
    <property type="match status" value="1"/>
</dbReference>
<evidence type="ECO:0000256" key="3">
    <source>
        <dbReference type="ARBA" id="ARBA00022692"/>
    </source>
</evidence>
<evidence type="ECO:0000256" key="4">
    <source>
        <dbReference type="ARBA" id="ARBA00022989"/>
    </source>
</evidence>
<evidence type="ECO:0000256" key="2">
    <source>
        <dbReference type="ARBA" id="ARBA00022475"/>
    </source>
</evidence>
<reference evidence="7 8" key="1">
    <citation type="submission" date="2021-12" db="EMBL/GenBank/DDBJ databases">
        <title>Discovery of the Pendulisporaceae a myxobacterial family with distinct sporulation behavior and unique specialized metabolism.</title>
        <authorList>
            <person name="Garcia R."/>
            <person name="Popoff A."/>
            <person name="Bader C.D."/>
            <person name="Loehr J."/>
            <person name="Walesch S."/>
            <person name="Walt C."/>
            <person name="Boldt J."/>
            <person name="Bunk B."/>
            <person name="Haeckl F.J.F.P.J."/>
            <person name="Gunesch A.P."/>
            <person name="Birkelbach J."/>
            <person name="Nuebel U."/>
            <person name="Pietschmann T."/>
            <person name="Bach T."/>
            <person name="Mueller R."/>
        </authorList>
    </citation>
    <scope>NUCLEOTIDE SEQUENCE [LARGE SCALE GENOMIC DNA]</scope>
    <source>
        <strain evidence="7 8">MSr11954</strain>
    </source>
</reference>
<evidence type="ECO:0000313" key="8">
    <source>
        <dbReference type="Proteomes" id="UP001370348"/>
    </source>
</evidence>
<sequence>MNMQTAAIFLVASAALIAVPGPNHLYIMTRSIAEGRRSGFASAFGVETGTLVHIAIAAAGLSYVIAQSVIAFSVVKYSGAAYLVYLGIRTLRARDEAQTVAATAPQSLRRVYLEGVVVNVFNPKVILFFLAFLPQFIDPRAGSVPLQIVVLGLVLLTLGLVSDIVYVIGAGSLGQWMRTRASFRRYQRYISGVVYLGLGATTAMVGGGQRR</sequence>
<feature type="transmembrane region" description="Helical" evidence="6">
    <location>
        <begin position="148"/>
        <end position="168"/>
    </location>
</feature>
<proteinExistence type="predicted"/>
<name>A0ABZ2MA12_9BACT</name>
<dbReference type="InterPro" id="IPR001123">
    <property type="entry name" value="LeuE-type"/>
</dbReference>
<keyword evidence="8" id="KW-1185">Reference proteome</keyword>
<evidence type="ECO:0000313" key="7">
    <source>
        <dbReference type="EMBL" id="WXB19352.1"/>
    </source>
</evidence>